<accession>A0A6A3CIV6</accession>
<feature type="domain" description="Terpene synthase N-terminal" evidence="5">
    <location>
        <begin position="13"/>
        <end position="87"/>
    </location>
</feature>
<dbReference type="Gene3D" id="1.50.10.130">
    <property type="entry name" value="Terpene synthase, N-terminal domain"/>
    <property type="match status" value="1"/>
</dbReference>
<keyword evidence="2" id="KW-0460">Magnesium</keyword>
<dbReference type="InterPro" id="IPR036965">
    <property type="entry name" value="Terpene_synth_N_sf"/>
</dbReference>
<evidence type="ECO:0000259" key="5">
    <source>
        <dbReference type="Pfam" id="PF01397"/>
    </source>
</evidence>
<dbReference type="SUPFAM" id="SSF48239">
    <property type="entry name" value="Terpenoid cyclases/Protein prenyltransferases"/>
    <property type="match status" value="1"/>
</dbReference>
<feature type="domain" description="Terpene synthase metal-binding" evidence="6">
    <location>
        <begin position="94"/>
        <end position="153"/>
    </location>
</feature>
<sequence length="153" mass="17801">MLKTSSSVESRVIFKVFRFHGYNLSSGKGSLTYDENGKFKASDIKGIISLLEAAQFRINGEAFLDEALSFTKPELQSIASQSIDPHLLNTLWWKEENMASKFPYMRHILVEVYLRAVGYYFEPRYARARYMYTKLAMMWELMDDTNDAYATFE</sequence>
<dbReference type="GO" id="GO:0000287">
    <property type="term" value="F:magnesium ion binding"/>
    <property type="evidence" value="ECO:0007669"/>
    <property type="project" value="InterPro"/>
</dbReference>
<evidence type="ECO:0000256" key="2">
    <source>
        <dbReference type="ARBA" id="ARBA00022842"/>
    </source>
</evidence>
<dbReference type="PANTHER" id="PTHR31225:SF93">
    <property type="entry name" value="ALPHA-HUMULENE_(-)-(E)-BETA-CARYOPHYLLENE SYNTHASE"/>
    <property type="match status" value="1"/>
</dbReference>
<dbReference type="Pfam" id="PF03936">
    <property type="entry name" value="Terpene_synth_C"/>
    <property type="match status" value="1"/>
</dbReference>
<dbReference type="InterPro" id="IPR008930">
    <property type="entry name" value="Terpenoid_cyclase/PrenylTrfase"/>
</dbReference>
<dbReference type="Pfam" id="PF01397">
    <property type="entry name" value="Terpene_synth"/>
    <property type="match status" value="1"/>
</dbReference>
<dbReference type="InterPro" id="IPR005630">
    <property type="entry name" value="Terpene_synthase_metal-bd"/>
</dbReference>
<gene>
    <name evidence="7" type="ORF">F3Y22_tig00005465pilonHSYRG00162</name>
</gene>
<reference evidence="7" key="1">
    <citation type="submission" date="2019-09" db="EMBL/GenBank/DDBJ databases">
        <title>Draft genome information of white flower Hibiscus syriacus.</title>
        <authorList>
            <person name="Kim Y.-M."/>
        </authorList>
    </citation>
    <scope>NUCLEOTIDE SEQUENCE [LARGE SCALE GENOMIC DNA]</scope>
    <source>
        <strain evidence="7">YM2019G1</strain>
    </source>
</reference>
<comment type="similarity">
    <text evidence="4">Belongs to the terpene synthase family. Tpsa subfamily.</text>
</comment>
<protein>
    <submittedName>
        <fullName evidence="7">Uncharacterized protein</fullName>
    </submittedName>
</protein>
<dbReference type="EMBL" id="VEPZ02000308">
    <property type="protein sequence ID" value="KAE8727391.1"/>
    <property type="molecule type" value="Genomic_DNA"/>
</dbReference>
<evidence type="ECO:0000313" key="7">
    <source>
        <dbReference type="EMBL" id="KAE8727391.1"/>
    </source>
</evidence>
<dbReference type="AlphaFoldDB" id="A0A6A3CIV6"/>
<dbReference type="GO" id="GO:0016114">
    <property type="term" value="P:terpenoid biosynthetic process"/>
    <property type="evidence" value="ECO:0007669"/>
    <property type="project" value="InterPro"/>
</dbReference>
<dbReference type="InterPro" id="IPR050148">
    <property type="entry name" value="Terpene_synthase-like"/>
</dbReference>
<keyword evidence="1" id="KW-0479">Metal-binding</keyword>
<proteinExistence type="inferred from homology"/>
<dbReference type="InterPro" id="IPR008949">
    <property type="entry name" value="Isoprenoid_synthase_dom_sf"/>
</dbReference>
<keyword evidence="8" id="KW-1185">Reference proteome</keyword>
<evidence type="ECO:0000256" key="4">
    <source>
        <dbReference type="ARBA" id="ARBA00038405"/>
    </source>
</evidence>
<evidence type="ECO:0000259" key="6">
    <source>
        <dbReference type="Pfam" id="PF03936"/>
    </source>
</evidence>
<dbReference type="PANTHER" id="PTHR31225">
    <property type="entry name" value="OS04G0344100 PROTEIN-RELATED"/>
    <property type="match status" value="1"/>
</dbReference>
<evidence type="ECO:0000256" key="3">
    <source>
        <dbReference type="ARBA" id="ARBA00023239"/>
    </source>
</evidence>
<name>A0A6A3CIV6_HIBSY</name>
<dbReference type="Proteomes" id="UP000436088">
    <property type="component" value="Unassembled WGS sequence"/>
</dbReference>
<dbReference type="SUPFAM" id="SSF48576">
    <property type="entry name" value="Terpenoid synthases"/>
    <property type="match status" value="1"/>
</dbReference>
<dbReference type="InterPro" id="IPR001906">
    <property type="entry name" value="Terpene_synth_N"/>
</dbReference>
<dbReference type="GO" id="GO:0010333">
    <property type="term" value="F:terpene synthase activity"/>
    <property type="evidence" value="ECO:0007669"/>
    <property type="project" value="InterPro"/>
</dbReference>
<evidence type="ECO:0000256" key="1">
    <source>
        <dbReference type="ARBA" id="ARBA00022723"/>
    </source>
</evidence>
<dbReference type="Gene3D" id="1.10.600.10">
    <property type="entry name" value="Farnesyl Diphosphate Synthase"/>
    <property type="match status" value="1"/>
</dbReference>
<organism evidence="7 8">
    <name type="scientific">Hibiscus syriacus</name>
    <name type="common">Rose of Sharon</name>
    <dbReference type="NCBI Taxonomy" id="106335"/>
    <lineage>
        <taxon>Eukaryota</taxon>
        <taxon>Viridiplantae</taxon>
        <taxon>Streptophyta</taxon>
        <taxon>Embryophyta</taxon>
        <taxon>Tracheophyta</taxon>
        <taxon>Spermatophyta</taxon>
        <taxon>Magnoliopsida</taxon>
        <taxon>eudicotyledons</taxon>
        <taxon>Gunneridae</taxon>
        <taxon>Pentapetalae</taxon>
        <taxon>rosids</taxon>
        <taxon>malvids</taxon>
        <taxon>Malvales</taxon>
        <taxon>Malvaceae</taxon>
        <taxon>Malvoideae</taxon>
        <taxon>Hibiscus</taxon>
    </lineage>
</organism>
<comment type="caution">
    <text evidence="7">The sequence shown here is derived from an EMBL/GenBank/DDBJ whole genome shotgun (WGS) entry which is preliminary data.</text>
</comment>
<keyword evidence="3" id="KW-0456">Lyase</keyword>
<evidence type="ECO:0000313" key="8">
    <source>
        <dbReference type="Proteomes" id="UP000436088"/>
    </source>
</evidence>